<feature type="transmembrane region" description="Helical" evidence="1">
    <location>
        <begin position="61"/>
        <end position="83"/>
    </location>
</feature>
<evidence type="ECO:0000313" key="2">
    <source>
        <dbReference type="EMBL" id="SQD79951.1"/>
    </source>
</evidence>
<feature type="transmembrane region" description="Helical" evidence="1">
    <location>
        <begin position="202"/>
        <end position="226"/>
    </location>
</feature>
<dbReference type="KEGG" id="mya:MORIYA_3496"/>
<evidence type="ECO:0000256" key="1">
    <source>
        <dbReference type="SAM" id="Phobius"/>
    </source>
</evidence>
<dbReference type="EMBL" id="LS483250">
    <property type="protein sequence ID" value="SQD79951.1"/>
    <property type="molecule type" value="Genomic_DNA"/>
</dbReference>
<feature type="transmembrane region" description="Helical" evidence="1">
    <location>
        <begin position="233"/>
        <end position="254"/>
    </location>
</feature>
<protein>
    <submittedName>
        <fullName evidence="2">Lysine exporter LysO</fullName>
    </submittedName>
</protein>
<proteinExistence type="predicted"/>
<sequence length="299" mass="32036">MYSGFLIVIVPLVLGYLVALKQQKNIHWVNVATSKMVYVILFLMGISLSHLDNLAQNIQNIGLYSVTVLACVSAANLLALWGLDKRLSKTVEGEGELLSKWHLILESVQLIFVIAAGFIIGLFISPELIDIDTISEGALVLLLLFIGCQLRNSGLQLREILLNSWGIKIALVMMTSSWIGGLVAALLLDIPLSNGLALASGFGWYSLSGILITDGLSPVFGGAAFMIDLGRELLAILIIPSLIRLYPSTAIGYAGATAMDFTLPMIQKSGGNGYVPLAIVSGFILSLSSPLFISLFLAL</sequence>
<feature type="transmembrane region" description="Helical" evidence="1">
    <location>
        <begin position="28"/>
        <end position="49"/>
    </location>
</feature>
<feature type="transmembrane region" description="Helical" evidence="1">
    <location>
        <begin position="131"/>
        <end position="148"/>
    </location>
</feature>
<keyword evidence="3" id="KW-1185">Reference proteome</keyword>
<dbReference type="Pfam" id="PF03956">
    <property type="entry name" value="Lys_export"/>
    <property type="match status" value="1"/>
</dbReference>
<name>A0A330LVA1_9GAMM</name>
<keyword evidence="1" id="KW-1133">Transmembrane helix</keyword>
<keyword evidence="1" id="KW-0472">Membrane</keyword>
<feature type="transmembrane region" description="Helical" evidence="1">
    <location>
        <begin position="169"/>
        <end position="190"/>
    </location>
</feature>
<dbReference type="GO" id="GO:0015661">
    <property type="term" value="F:L-lysine efflux transmembrane transporter activity"/>
    <property type="evidence" value="ECO:0007669"/>
    <property type="project" value="InterPro"/>
</dbReference>
<organism evidence="2 3">
    <name type="scientific">Moritella yayanosii</name>
    <dbReference type="NCBI Taxonomy" id="69539"/>
    <lineage>
        <taxon>Bacteria</taxon>
        <taxon>Pseudomonadati</taxon>
        <taxon>Pseudomonadota</taxon>
        <taxon>Gammaproteobacteria</taxon>
        <taxon>Alteromonadales</taxon>
        <taxon>Moritellaceae</taxon>
        <taxon>Moritella</taxon>
    </lineage>
</organism>
<feature type="transmembrane region" description="Helical" evidence="1">
    <location>
        <begin position="6"/>
        <end position="21"/>
    </location>
</feature>
<keyword evidence="1" id="KW-0812">Transmembrane</keyword>
<dbReference type="GO" id="GO:0005886">
    <property type="term" value="C:plasma membrane"/>
    <property type="evidence" value="ECO:0007669"/>
    <property type="project" value="TreeGrafter"/>
</dbReference>
<feature type="transmembrane region" description="Helical" evidence="1">
    <location>
        <begin position="274"/>
        <end position="298"/>
    </location>
</feature>
<evidence type="ECO:0000313" key="3">
    <source>
        <dbReference type="Proteomes" id="UP000250163"/>
    </source>
</evidence>
<accession>A0A330LVA1</accession>
<dbReference type="RefSeq" id="WP_112716937.1">
    <property type="nucleotide sequence ID" value="NZ_LS483250.1"/>
</dbReference>
<gene>
    <name evidence="2" type="primary">lysO</name>
    <name evidence="2" type="ORF">MORIYA_3496</name>
</gene>
<reference evidence="3" key="1">
    <citation type="submission" date="2018-05" db="EMBL/GenBank/DDBJ databases">
        <authorList>
            <person name="Cea G.-C."/>
            <person name="William W."/>
        </authorList>
    </citation>
    <scope>NUCLEOTIDE SEQUENCE [LARGE SCALE GENOMIC DNA]</scope>
    <source>
        <strain evidence="3">DB21MT 5</strain>
    </source>
</reference>
<feature type="transmembrane region" description="Helical" evidence="1">
    <location>
        <begin position="103"/>
        <end position="125"/>
    </location>
</feature>
<dbReference type="OrthoDB" id="5451742at2"/>
<dbReference type="PANTHER" id="PTHR35804">
    <property type="entry name" value="LYSINE EXPORTER LYSO"/>
    <property type="match status" value="1"/>
</dbReference>
<dbReference type="PANTHER" id="PTHR35804:SF1">
    <property type="entry name" value="LYSINE EXPORTER LYSO"/>
    <property type="match status" value="1"/>
</dbReference>
<dbReference type="AlphaFoldDB" id="A0A330LVA1"/>
<dbReference type="Proteomes" id="UP000250163">
    <property type="component" value="Chromosome MORIYA"/>
</dbReference>
<dbReference type="InterPro" id="IPR005642">
    <property type="entry name" value="LysO"/>
</dbReference>